<organism evidence="1 2">
    <name type="scientific">Lithospermum erythrorhizon</name>
    <name type="common">Purple gromwell</name>
    <name type="synonym">Lithospermum officinale var. erythrorhizon</name>
    <dbReference type="NCBI Taxonomy" id="34254"/>
    <lineage>
        <taxon>Eukaryota</taxon>
        <taxon>Viridiplantae</taxon>
        <taxon>Streptophyta</taxon>
        <taxon>Embryophyta</taxon>
        <taxon>Tracheophyta</taxon>
        <taxon>Spermatophyta</taxon>
        <taxon>Magnoliopsida</taxon>
        <taxon>eudicotyledons</taxon>
        <taxon>Gunneridae</taxon>
        <taxon>Pentapetalae</taxon>
        <taxon>asterids</taxon>
        <taxon>lamiids</taxon>
        <taxon>Boraginales</taxon>
        <taxon>Boraginaceae</taxon>
        <taxon>Boraginoideae</taxon>
        <taxon>Lithospermeae</taxon>
        <taxon>Lithospermum</taxon>
    </lineage>
</organism>
<name>A0AAV3NT92_LITER</name>
<evidence type="ECO:0000313" key="2">
    <source>
        <dbReference type="Proteomes" id="UP001454036"/>
    </source>
</evidence>
<gene>
    <name evidence="1" type="ORF">LIER_02760</name>
</gene>
<dbReference type="PANTHER" id="PTHR31170">
    <property type="entry name" value="BNAC04G53230D PROTEIN"/>
    <property type="match status" value="1"/>
</dbReference>
<protein>
    <submittedName>
        <fullName evidence="1">Uncharacterized protein</fullName>
    </submittedName>
</protein>
<dbReference type="AlphaFoldDB" id="A0AAV3NT92"/>
<dbReference type="Proteomes" id="UP001454036">
    <property type="component" value="Unassembled WGS sequence"/>
</dbReference>
<dbReference type="EMBL" id="BAABME010000311">
    <property type="protein sequence ID" value="GAA0141666.1"/>
    <property type="molecule type" value="Genomic_DNA"/>
</dbReference>
<proteinExistence type="predicted"/>
<sequence length="404" mass="47024">MQTNQPDDNVLVVLTDKLNGLSPSLSERCIFKVHNHLREANEKVYEPELVSIGPYHRGKDKLQMMEEHKLCYLRLVLQRKNENLAKYVSAMRSLEEEARKCYAEPVELGSDQFVEMLILDSCFVVELMRKYEMGNLIEENDNVFNMDWMISNLQRDLMLFENQLPFVVIRKMFGLIEEKMNNRHFLIYLALRFFRGLLVKSVAPQALGESDSSIKHLLELVHEGVLPLHLRQRSNVEAAEMKEFLYMPCASKLAEAGVKFEKLAEGNLFDITFKNGVMSIPPLRIENRTESVFRNLIAFEQYSDDNCYKIVTEYASFMDRLIDTPKDVEILSTRGIVHNWLGDDEVISNMFNKMVLSTVSSKHFIYDDVCNQVNIYCNRRMNRWMAKLKRDYLNSPCLLGLSSL</sequence>
<comment type="caution">
    <text evidence="1">The sequence shown here is derived from an EMBL/GenBank/DDBJ whole genome shotgun (WGS) entry which is preliminary data.</text>
</comment>
<reference evidence="1 2" key="1">
    <citation type="submission" date="2024-01" db="EMBL/GenBank/DDBJ databases">
        <title>The complete chloroplast genome sequence of Lithospermum erythrorhizon: insights into the phylogenetic relationship among Boraginaceae species and the maternal lineages of purple gromwells.</title>
        <authorList>
            <person name="Okada T."/>
            <person name="Watanabe K."/>
        </authorList>
    </citation>
    <scope>NUCLEOTIDE SEQUENCE [LARGE SCALE GENOMIC DNA]</scope>
</reference>
<accession>A0AAV3NT92</accession>
<dbReference type="Pfam" id="PF03140">
    <property type="entry name" value="DUF247"/>
    <property type="match status" value="1"/>
</dbReference>
<dbReference type="PANTHER" id="PTHR31170:SF17">
    <property type="match status" value="1"/>
</dbReference>
<dbReference type="InterPro" id="IPR004158">
    <property type="entry name" value="DUF247_pln"/>
</dbReference>
<evidence type="ECO:0000313" key="1">
    <source>
        <dbReference type="EMBL" id="GAA0141666.1"/>
    </source>
</evidence>
<keyword evidence="2" id="KW-1185">Reference proteome</keyword>